<dbReference type="OrthoDB" id="2743123at2759"/>
<accession>A0A371DEA9</accession>
<proteinExistence type="predicted"/>
<sequence length="337" mass="37247">MPANSVIPPSAMNPTAGLRRDTEVSFPDGNAIVIAGDTLFQVYNGMLARHCPALAAQVHASAEFISGCPVVRVTDTPYDIRQILRVDNPTRPSADLQPFSVLAAWVRVGTKYDMGKLVDHAIGQLQSLFPASLDEWDDRDGPEARHGFAGANAIEALNLFQATKRFEMVPAAVYRCCQLDPAVVRHGTTRADGTPERISRENIDLVARAKERLKEHGARMIEACEEEFEQSGSCSYRWGFPDGCAEVISHLGYTKENGKEAWRDGDPLDAHFLEYIDEQEDGEDYESREDFADCTGACSKCIEEMHEQLGDMRVVVWNDLPAIAGVDQEIGDWSRGV</sequence>
<reference evidence="1 2" key="1">
    <citation type="journal article" date="2018" name="Biotechnol. Biofuels">
        <title>Integrative visual omics of the white-rot fungus Polyporus brumalis exposes the biotechnological potential of its oxidative enzymes for delignifying raw plant biomass.</title>
        <authorList>
            <person name="Miyauchi S."/>
            <person name="Rancon A."/>
            <person name="Drula E."/>
            <person name="Hage H."/>
            <person name="Chaduli D."/>
            <person name="Favel A."/>
            <person name="Grisel S."/>
            <person name="Henrissat B."/>
            <person name="Herpoel-Gimbert I."/>
            <person name="Ruiz-Duenas F.J."/>
            <person name="Chevret D."/>
            <person name="Hainaut M."/>
            <person name="Lin J."/>
            <person name="Wang M."/>
            <person name="Pangilinan J."/>
            <person name="Lipzen A."/>
            <person name="Lesage-Meessen L."/>
            <person name="Navarro D."/>
            <person name="Riley R."/>
            <person name="Grigoriev I.V."/>
            <person name="Zhou S."/>
            <person name="Raouche S."/>
            <person name="Rosso M.N."/>
        </authorList>
    </citation>
    <scope>NUCLEOTIDE SEQUENCE [LARGE SCALE GENOMIC DNA]</scope>
    <source>
        <strain evidence="1 2">BRFM 1820</strain>
    </source>
</reference>
<organism evidence="1 2">
    <name type="scientific">Lentinus brumalis</name>
    <dbReference type="NCBI Taxonomy" id="2498619"/>
    <lineage>
        <taxon>Eukaryota</taxon>
        <taxon>Fungi</taxon>
        <taxon>Dikarya</taxon>
        <taxon>Basidiomycota</taxon>
        <taxon>Agaricomycotina</taxon>
        <taxon>Agaricomycetes</taxon>
        <taxon>Polyporales</taxon>
        <taxon>Polyporaceae</taxon>
        <taxon>Lentinus</taxon>
    </lineage>
</organism>
<evidence type="ECO:0000313" key="2">
    <source>
        <dbReference type="Proteomes" id="UP000256964"/>
    </source>
</evidence>
<dbReference type="Proteomes" id="UP000256964">
    <property type="component" value="Unassembled WGS sequence"/>
</dbReference>
<evidence type="ECO:0008006" key="3">
    <source>
        <dbReference type="Google" id="ProtNLM"/>
    </source>
</evidence>
<dbReference type="AlphaFoldDB" id="A0A371DEA9"/>
<dbReference type="STRING" id="139420.A0A371DEA9"/>
<gene>
    <name evidence="1" type="ORF">OH76DRAFT_367286</name>
</gene>
<keyword evidence="2" id="KW-1185">Reference proteome</keyword>
<evidence type="ECO:0000313" key="1">
    <source>
        <dbReference type="EMBL" id="RDX50846.1"/>
    </source>
</evidence>
<protein>
    <recommendedName>
        <fullName evidence="3">BTB domain-containing protein</fullName>
    </recommendedName>
</protein>
<dbReference type="EMBL" id="KZ857397">
    <property type="protein sequence ID" value="RDX50846.1"/>
    <property type="molecule type" value="Genomic_DNA"/>
</dbReference>
<name>A0A371DEA9_9APHY</name>